<evidence type="ECO:0000256" key="3">
    <source>
        <dbReference type="PROSITE-ProRule" id="PRU10141"/>
    </source>
</evidence>
<dbReference type="GO" id="GO:0005737">
    <property type="term" value="C:cytoplasm"/>
    <property type="evidence" value="ECO:0007669"/>
    <property type="project" value="TreeGrafter"/>
</dbReference>
<gene>
    <name evidence="5" type="ORF">CPLU01_11204</name>
</gene>
<dbReference type="InterPro" id="IPR032675">
    <property type="entry name" value="LRR_dom_sf"/>
</dbReference>
<sequence>MQDLATLRSCGYRGHDRRKLKLIEPLHSFPLEILHFADTLEHLDLSGTGLSSIPDDFGQLRKLKIAFFSECNFAVFPAQLAKCPELEMVAFRSNGMTSIPEDALPTELRWLILTNNCIEYLPKSIGRCSRLQKCMLAGNRLGSLPEDMSACKKLGLLRISANNFDHLPQWLFEMPELAFLSTAGNPCCDQKLAQLRQVSWHDLEIENLLGHGASGDIYRAKWRSTDSAVDEVAVKLFRGEVTSDGRPLDEMAACIAAGSHEHLINTLATVQGHPKKYGLLMQLISPRYRTLGLPPSLQTCTRDRYPEGMVLPFRTVVQVLFDVASAALHLHRRKVSHCDLYAHNILFNDAGRALLGDLGAATVYGDLGHLGFENIEVLALGYLIQDLLGLTDLTGGANKQQHIQELIDLQAECLNPVVKKRPTFSTIIYRLQKIIHQIY</sequence>
<dbReference type="Gene3D" id="3.30.200.20">
    <property type="entry name" value="Phosphorylase Kinase, domain 1"/>
    <property type="match status" value="1"/>
</dbReference>
<dbReference type="Proteomes" id="UP000654918">
    <property type="component" value="Unassembled WGS sequence"/>
</dbReference>
<dbReference type="PANTHER" id="PTHR48051">
    <property type="match status" value="1"/>
</dbReference>
<keyword evidence="3" id="KW-0547">Nucleotide-binding</keyword>
<organism evidence="5 6">
    <name type="scientific">Colletotrichum plurivorum</name>
    <dbReference type="NCBI Taxonomy" id="2175906"/>
    <lineage>
        <taxon>Eukaryota</taxon>
        <taxon>Fungi</taxon>
        <taxon>Dikarya</taxon>
        <taxon>Ascomycota</taxon>
        <taxon>Pezizomycotina</taxon>
        <taxon>Sordariomycetes</taxon>
        <taxon>Hypocreomycetidae</taxon>
        <taxon>Glomerellales</taxon>
        <taxon>Glomerellaceae</taxon>
        <taxon>Colletotrichum</taxon>
        <taxon>Colletotrichum orchidearum species complex</taxon>
    </lineage>
</organism>
<dbReference type="InterPro" id="IPR001611">
    <property type="entry name" value="Leu-rich_rpt"/>
</dbReference>
<dbReference type="PANTHER" id="PTHR48051:SF1">
    <property type="entry name" value="RAS SUPPRESSOR PROTEIN 1"/>
    <property type="match status" value="1"/>
</dbReference>
<dbReference type="GO" id="GO:0005524">
    <property type="term" value="F:ATP binding"/>
    <property type="evidence" value="ECO:0007669"/>
    <property type="project" value="UniProtKB-UniRule"/>
</dbReference>
<proteinExistence type="predicted"/>
<keyword evidence="3" id="KW-0067">ATP-binding</keyword>
<dbReference type="Gene3D" id="1.10.510.10">
    <property type="entry name" value="Transferase(Phosphotransferase) domain 1"/>
    <property type="match status" value="1"/>
</dbReference>
<evidence type="ECO:0000256" key="1">
    <source>
        <dbReference type="ARBA" id="ARBA00022614"/>
    </source>
</evidence>
<name>A0A8H6K3J1_9PEZI</name>
<keyword evidence="1" id="KW-0433">Leucine-rich repeat</keyword>
<accession>A0A8H6K3J1</accession>
<comment type="caution">
    <text evidence="5">The sequence shown here is derived from an EMBL/GenBank/DDBJ whole genome shotgun (WGS) entry which is preliminary data.</text>
</comment>
<dbReference type="Pfam" id="PF07714">
    <property type="entry name" value="PK_Tyr_Ser-Thr"/>
    <property type="match status" value="1"/>
</dbReference>
<keyword evidence="5" id="KW-0808">Transferase</keyword>
<dbReference type="InterPro" id="IPR050216">
    <property type="entry name" value="LRR_domain-containing"/>
</dbReference>
<dbReference type="SUPFAM" id="SSF52058">
    <property type="entry name" value="L domain-like"/>
    <property type="match status" value="1"/>
</dbReference>
<reference evidence="5" key="1">
    <citation type="journal article" date="2020" name="Phytopathology">
        <title>Genome Sequence Resources of Colletotrichum truncatum, C. plurivorum, C. musicola, and C. sojae: Four Species Pathogenic to Soybean (Glycine max).</title>
        <authorList>
            <person name="Rogerio F."/>
            <person name="Boufleur T.R."/>
            <person name="Ciampi-Guillardi M."/>
            <person name="Sukno S.A."/>
            <person name="Thon M.R."/>
            <person name="Massola Junior N.S."/>
            <person name="Baroncelli R."/>
        </authorList>
    </citation>
    <scope>NUCLEOTIDE SEQUENCE</scope>
    <source>
        <strain evidence="5">LFN00145</strain>
    </source>
</reference>
<dbReference type="EMBL" id="WIGO01000205">
    <property type="protein sequence ID" value="KAF6823815.1"/>
    <property type="molecule type" value="Genomic_DNA"/>
</dbReference>
<evidence type="ECO:0000313" key="5">
    <source>
        <dbReference type="EMBL" id="KAF6823815.1"/>
    </source>
</evidence>
<dbReference type="SUPFAM" id="SSF56112">
    <property type="entry name" value="Protein kinase-like (PK-like)"/>
    <property type="match status" value="1"/>
</dbReference>
<dbReference type="Pfam" id="PF00560">
    <property type="entry name" value="LRR_1"/>
    <property type="match status" value="1"/>
</dbReference>
<keyword evidence="5" id="KW-0418">Kinase</keyword>
<evidence type="ECO:0000259" key="4">
    <source>
        <dbReference type="PROSITE" id="PS50011"/>
    </source>
</evidence>
<dbReference type="InterPro" id="IPR011009">
    <property type="entry name" value="Kinase-like_dom_sf"/>
</dbReference>
<protein>
    <submittedName>
        <fullName evidence="5">Serine threonine-protein kinase</fullName>
    </submittedName>
</protein>
<dbReference type="GO" id="GO:0004672">
    <property type="term" value="F:protein kinase activity"/>
    <property type="evidence" value="ECO:0007669"/>
    <property type="project" value="InterPro"/>
</dbReference>
<keyword evidence="6" id="KW-1185">Reference proteome</keyword>
<dbReference type="InterPro" id="IPR000719">
    <property type="entry name" value="Prot_kinase_dom"/>
</dbReference>
<feature type="domain" description="Protein kinase" evidence="4">
    <location>
        <begin position="203"/>
        <end position="439"/>
    </location>
</feature>
<dbReference type="PROSITE" id="PS00107">
    <property type="entry name" value="PROTEIN_KINASE_ATP"/>
    <property type="match status" value="1"/>
</dbReference>
<dbReference type="InterPro" id="IPR017441">
    <property type="entry name" value="Protein_kinase_ATP_BS"/>
</dbReference>
<evidence type="ECO:0000313" key="6">
    <source>
        <dbReference type="Proteomes" id="UP000654918"/>
    </source>
</evidence>
<dbReference type="PROSITE" id="PS50011">
    <property type="entry name" value="PROTEIN_KINASE_DOM"/>
    <property type="match status" value="1"/>
</dbReference>
<evidence type="ECO:0000256" key="2">
    <source>
        <dbReference type="ARBA" id="ARBA00022737"/>
    </source>
</evidence>
<keyword evidence="2" id="KW-0677">Repeat</keyword>
<dbReference type="Gene3D" id="3.80.10.10">
    <property type="entry name" value="Ribonuclease Inhibitor"/>
    <property type="match status" value="2"/>
</dbReference>
<dbReference type="InterPro" id="IPR001245">
    <property type="entry name" value="Ser-Thr/Tyr_kinase_cat_dom"/>
</dbReference>
<dbReference type="AlphaFoldDB" id="A0A8H6K3J1"/>
<feature type="binding site" evidence="3">
    <location>
        <position position="235"/>
    </location>
    <ligand>
        <name>ATP</name>
        <dbReference type="ChEBI" id="CHEBI:30616"/>
    </ligand>
</feature>